<keyword evidence="1" id="KW-0732">Signal</keyword>
<dbReference type="Gene3D" id="3.40.50.1820">
    <property type="entry name" value="alpha/beta hydrolase"/>
    <property type="match status" value="1"/>
</dbReference>
<feature type="signal peptide" evidence="1">
    <location>
        <begin position="1"/>
        <end position="19"/>
    </location>
</feature>
<dbReference type="Pfam" id="PF00930">
    <property type="entry name" value="DPPIV_N"/>
    <property type="match status" value="1"/>
</dbReference>
<sequence>MRKNGFFLLFVAAAFGASAQTALTTDQMLKGAAQKITKPLPQFVEWIGDNSFVIRRDGKQYLHDVKTGKETDYTSSVMTTMVVVPEIINKGNDLYLKMANEETRLTNNKDEEKNPVLSPDKQFVAFTRNNNLYTINLATKKETQLTSDGTDVILNGFASWVYFEEILGRASRYKSFWWSPDSKKIAYMRMDESEVPMFPIYSEEGQHGFIERTRYPKAGDKNPEVKIGVVAAEGGSTVWADFNQKDDQYFGMPLWKPDGSALWIQWMPRTQDNLKVYEMNLADGSKKVIYDETQKTWVDLDDQNRITFLKNGKQFILQSDATGWNHIYLHDMSGKRINAITSGNFTVTDVTLIDEKNKLVYFTCRKDNSARYDLYKVKMDGTGLQRLTFGEFTHRNIRVSPSGTYFITNYSNVATPDVMALVDNKGKQLRELGNAKGEAFATTALAKTELLRVKSEDGKYDLPLRIVWPVNYDKSKKYPVMISIYGGPNAGTVYDGWGLNMQQQWWAKEGMIQVAMDHRASGHFGKEGINYMHRNLGYWEMKDWITIVKWLIENASVDKNKVAISGFSYGGYMSAYALTYGADYFTHGLAGGSVTDWSLYDSHYTERFMDTPKENPEGYKSSSVYTYIDQYKGLLRIYHGTMDDNVHMQNSMQLIKKLQEKKKHFEFMLYPGGRHGWPGNQQLHSQNEIVLFIYKNLLEREVPKDVLK</sequence>
<dbReference type="Pfam" id="PF00326">
    <property type="entry name" value="Peptidase_S9"/>
    <property type="match status" value="1"/>
</dbReference>
<dbReference type="SUPFAM" id="SSF53474">
    <property type="entry name" value="alpha/beta-Hydrolases"/>
    <property type="match status" value="1"/>
</dbReference>
<accession>A0A4Q1CJV2</accession>
<dbReference type="RefSeq" id="WP_129130605.1">
    <property type="nucleotide sequence ID" value="NZ_SDHW01000002.1"/>
</dbReference>
<dbReference type="InterPro" id="IPR029058">
    <property type="entry name" value="AB_hydrolase_fold"/>
</dbReference>
<protein>
    <submittedName>
        <fullName evidence="4">S9 family peptidase</fullName>
    </submittedName>
</protein>
<dbReference type="InterPro" id="IPR050278">
    <property type="entry name" value="Serine_Prot_S9B/DPPIV"/>
</dbReference>
<evidence type="ECO:0000256" key="1">
    <source>
        <dbReference type="SAM" id="SignalP"/>
    </source>
</evidence>
<dbReference type="GO" id="GO:0006508">
    <property type="term" value="P:proteolysis"/>
    <property type="evidence" value="ECO:0007669"/>
    <property type="project" value="InterPro"/>
</dbReference>
<feature type="domain" description="Dipeptidylpeptidase IV N-terminal" evidence="3">
    <location>
        <begin position="99"/>
        <end position="416"/>
    </location>
</feature>
<feature type="domain" description="Peptidase S9 prolyl oligopeptidase catalytic" evidence="2">
    <location>
        <begin position="498"/>
        <end position="697"/>
    </location>
</feature>
<dbReference type="Proteomes" id="UP000290204">
    <property type="component" value="Unassembled WGS sequence"/>
</dbReference>
<reference evidence="4 5" key="1">
    <citation type="submission" date="2019-01" db="EMBL/GenBank/DDBJ databases">
        <title>Lacibacter sp. strain TTM-7.</title>
        <authorList>
            <person name="Chen W.-M."/>
        </authorList>
    </citation>
    <scope>NUCLEOTIDE SEQUENCE [LARGE SCALE GENOMIC DNA]</scope>
    <source>
        <strain evidence="4 5">TTM-7</strain>
    </source>
</reference>
<gene>
    <name evidence="4" type="ORF">ESA94_09275</name>
</gene>
<dbReference type="PANTHER" id="PTHR11731">
    <property type="entry name" value="PROTEASE FAMILY S9B,C DIPEPTIDYL-PEPTIDASE IV-RELATED"/>
    <property type="match status" value="1"/>
</dbReference>
<feature type="chain" id="PRO_5020898947" evidence="1">
    <location>
        <begin position="20"/>
        <end position="708"/>
    </location>
</feature>
<dbReference type="OrthoDB" id="9812921at2"/>
<dbReference type="AlphaFoldDB" id="A0A4Q1CJV2"/>
<evidence type="ECO:0000313" key="5">
    <source>
        <dbReference type="Proteomes" id="UP000290204"/>
    </source>
</evidence>
<dbReference type="PANTHER" id="PTHR11731:SF193">
    <property type="entry name" value="DIPEPTIDYL PEPTIDASE 9"/>
    <property type="match status" value="1"/>
</dbReference>
<dbReference type="GO" id="GO:0008236">
    <property type="term" value="F:serine-type peptidase activity"/>
    <property type="evidence" value="ECO:0007669"/>
    <property type="project" value="InterPro"/>
</dbReference>
<dbReference type="EMBL" id="SDHW01000002">
    <property type="protein sequence ID" value="RXK60644.1"/>
    <property type="molecule type" value="Genomic_DNA"/>
</dbReference>
<dbReference type="SUPFAM" id="SSF82171">
    <property type="entry name" value="DPP6 N-terminal domain-like"/>
    <property type="match status" value="1"/>
</dbReference>
<comment type="caution">
    <text evidence="4">The sequence shown here is derived from an EMBL/GenBank/DDBJ whole genome shotgun (WGS) entry which is preliminary data.</text>
</comment>
<name>A0A4Q1CJV2_9BACT</name>
<proteinExistence type="predicted"/>
<evidence type="ECO:0000259" key="2">
    <source>
        <dbReference type="Pfam" id="PF00326"/>
    </source>
</evidence>
<keyword evidence="5" id="KW-1185">Reference proteome</keyword>
<organism evidence="4 5">
    <name type="scientific">Lacibacter luteus</name>
    <dbReference type="NCBI Taxonomy" id="2508719"/>
    <lineage>
        <taxon>Bacteria</taxon>
        <taxon>Pseudomonadati</taxon>
        <taxon>Bacteroidota</taxon>
        <taxon>Chitinophagia</taxon>
        <taxon>Chitinophagales</taxon>
        <taxon>Chitinophagaceae</taxon>
        <taxon>Lacibacter</taxon>
    </lineage>
</organism>
<dbReference type="GO" id="GO:0008239">
    <property type="term" value="F:dipeptidyl-peptidase activity"/>
    <property type="evidence" value="ECO:0007669"/>
    <property type="project" value="TreeGrafter"/>
</dbReference>
<evidence type="ECO:0000313" key="4">
    <source>
        <dbReference type="EMBL" id="RXK60644.1"/>
    </source>
</evidence>
<dbReference type="Gene3D" id="2.140.10.30">
    <property type="entry name" value="Dipeptidylpeptidase IV, N-terminal domain"/>
    <property type="match status" value="1"/>
</dbReference>
<dbReference type="InterPro" id="IPR001375">
    <property type="entry name" value="Peptidase_S9_cat"/>
</dbReference>
<dbReference type="InterPro" id="IPR002469">
    <property type="entry name" value="Peptidase_S9B_N"/>
</dbReference>
<evidence type="ECO:0000259" key="3">
    <source>
        <dbReference type="Pfam" id="PF00930"/>
    </source>
</evidence>